<comment type="similarity">
    <text evidence="1">Belongs to the UDP-glycosyltransferase family.</text>
</comment>
<dbReference type="AlphaFoldDB" id="A0A6L2KWD4"/>
<keyword evidence="2" id="KW-0328">Glycosyltransferase</keyword>
<dbReference type="Gene3D" id="3.40.50.2000">
    <property type="entry name" value="Glycogen Phosphorylase B"/>
    <property type="match status" value="2"/>
</dbReference>
<comment type="caution">
    <text evidence="4">The sequence shown here is derived from an EMBL/GenBank/DDBJ whole genome shotgun (WGS) entry which is preliminary data.</text>
</comment>
<name>A0A6L2KWD4_TANCI</name>
<dbReference type="InterPro" id="IPR002213">
    <property type="entry name" value="UDP_glucos_trans"/>
</dbReference>
<gene>
    <name evidence="4" type="ORF">Tci_025941</name>
</gene>
<dbReference type="GO" id="GO:0080043">
    <property type="term" value="F:quercetin 3-O-glucosyltransferase activity"/>
    <property type="evidence" value="ECO:0007669"/>
    <property type="project" value="TreeGrafter"/>
</dbReference>
<evidence type="ECO:0000256" key="1">
    <source>
        <dbReference type="ARBA" id="ARBA00009995"/>
    </source>
</evidence>
<dbReference type="GO" id="GO:0016138">
    <property type="term" value="P:glycoside biosynthetic process"/>
    <property type="evidence" value="ECO:0007669"/>
    <property type="project" value="UniProtKB-ARBA"/>
</dbReference>
<sequence>MNPKVIMVPYAAQGHVTPMLNLASTLSRLGLEPVVVTPEFIHQTVVNKTDVACISIPDGLDEDTPRDFFAIEFAMENNMPMHLDCLVRELNGEDGGGVAFMIVDLLASWALKVGDDCGVPVVGYWPVMFVAYQLIAAIPEMLSLGIISESGIPQNQGAVYLGHDQPPLSTQDLPWLIGNLAARKSRFRFWTRMLVRTRTLSQILVNTFPEEHQIELNLPNQEKHLNITPVGPLTQHTKYVNLKVSKEDTICLGWLDKQSERSVVYISFGTWVSPICKAKVRKLAISLELSKHPFIWVLGSKWCDGLPKGYVERLSSRGLVVPWAPQSEVLRHKAVGCYLTHCGWNSTIEAIQSKVKLLCYPIAGDQFVNCDYIVKIWRIGIRLNNLGEEVLHRSLKSVIDDIEMGQRLDKLNERVFGMETSSRVINKGCLSALKSLVKEHKGRSGIPSIRLNFDEEKHMNERPPILNEKGVGDADLKKPFKETLRTPLTWRIIEFAEPNYKMPTNIKLYDGTTDADDHLVVLHQ</sequence>
<reference evidence="4" key="1">
    <citation type="journal article" date="2019" name="Sci. Rep.">
        <title>Draft genome of Tanacetum cinerariifolium, the natural source of mosquito coil.</title>
        <authorList>
            <person name="Yamashiro T."/>
            <person name="Shiraishi A."/>
            <person name="Satake H."/>
            <person name="Nakayama K."/>
        </authorList>
    </citation>
    <scope>NUCLEOTIDE SEQUENCE</scope>
</reference>
<dbReference type="EMBL" id="BKCJ010003255">
    <property type="protein sequence ID" value="GEU53963.1"/>
    <property type="molecule type" value="Genomic_DNA"/>
</dbReference>
<dbReference type="CDD" id="cd03784">
    <property type="entry name" value="GT1_Gtf-like"/>
    <property type="match status" value="1"/>
</dbReference>
<dbReference type="GO" id="GO:0080044">
    <property type="term" value="F:quercetin 7-O-glucosyltransferase activity"/>
    <property type="evidence" value="ECO:0007669"/>
    <property type="project" value="TreeGrafter"/>
</dbReference>
<dbReference type="PANTHER" id="PTHR11926:SF1402">
    <property type="entry name" value="GLYCOSYLTRANSFERASE"/>
    <property type="match status" value="1"/>
</dbReference>
<dbReference type="Pfam" id="PF00201">
    <property type="entry name" value="UDPGT"/>
    <property type="match status" value="1"/>
</dbReference>
<dbReference type="PANTHER" id="PTHR11926">
    <property type="entry name" value="GLUCOSYL/GLUCURONOSYL TRANSFERASES"/>
    <property type="match status" value="1"/>
</dbReference>
<evidence type="ECO:0000256" key="2">
    <source>
        <dbReference type="ARBA" id="ARBA00022676"/>
    </source>
</evidence>
<dbReference type="FunFam" id="3.40.50.2000:FF:000060">
    <property type="entry name" value="Glycosyltransferase"/>
    <property type="match status" value="1"/>
</dbReference>
<protein>
    <submittedName>
        <fullName evidence="4">UDP-glycosyltransferase 82A1</fullName>
    </submittedName>
</protein>
<accession>A0A6L2KWD4</accession>
<evidence type="ECO:0000256" key="3">
    <source>
        <dbReference type="ARBA" id="ARBA00022679"/>
    </source>
</evidence>
<proteinExistence type="inferred from homology"/>
<dbReference type="SUPFAM" id="SSF53756">
    <property type="entry name" value="UDP-Glycosyltransferase/glycogen phosphorylase"/>
    <property type="match status" value="1"/>
</dbReference>
<evidence type="ECO:0000313" key="4">
    <source>
        <dbReference type="EMBL" id="GEU53963.1"/>
    </source>
</evidence>
<organism evidence="4">
    <name type="scientific">Tanacetum cinerariifolium</name>
    <name type="common">Dalmatian daisy</name>
    <name type="synonym">Chrysanthemum cinerariifolium</name>
    <dbReference type="NCBI Taxonomy" id="118510"/>
    <lineage>
        <taxon>Eukaryota</taxon>
        <taxon>Viridiplantae</taxon>
        <taxon>Streptophyta</taxon>
        <taxon>Embryophyta</taxon>
        <taxon>Tracheophyta</taxon>
        <taxon>Spermatophyta</taxon>
        <taxon>Magnoliopsida</taxon>
        <taxon>eudicotyledons</taxon>
        <taxon>Gunneridae</taxon>
        <taxon>Pentapetalae</taxon>
        <taxon>asterids</taxon>
        <taxon>campanulids</taxon>
        <taxon>Asterales</taxon>
        <taxon>Asteraceae</taxon>
        <taxon>Asteroideae</taxon>
        <taxon>Anthemideae</taxon>
        <taxon>Anthemidinae</taxon>
        <taxon>Tanacetum</taxon>
    </lineage>
</organism>
<keyword evidence="3 4" id="KW-0808">Transferase</keyword>